<evidence type="ECO:0000259" key="5">
    <source>
        <dbReference type="PROSITE" id="PS50977"/>
    </source>
</evidence>
<evidence type="ECO:0000256" key="1">
    <source>
        <dbReference type="ARBA" id="ARBA00023015"/>
    </source>
</evidence>
<dbReference type="PROSITE" id="PS50977">
    <property type="entry name" value="HTH_TETR_2"/>
    <property type="match status" value="1"/>
</dbReference>
<accession>A0A916IXT2</accession>
<dbReference type="SUPFAM" id="SSF48498">
    <property type="entry name" value="Tetracyclin repressor-like, C-terminal domain"/>
    <property type="match status" value="1"/>
</dbReference>
<dbReference type="PANTHER" id="PTHR30055:SF220">
    <property type="entry name" value="TETR-FAMILY REGULATORY PROTEIN"/>
    <property type="match status" value="1"/>
</dbReference>
<keyword evidence="7" id="KW-1185">Reference proteome</keyword>
<dbReference type="AlphaFoldDB" id="A0A916IXT2"/>
<dbReference type="InterPro" id="IPR025996">
    <property type="entry name" value="MT1864/Rv1816-like_C"/>
</dbReference>
<dbReference type="GO" id="GO:0000976">
    <property type="term" value="F:transcription cis-regulatory region binding"/>
    <property type="evidence" value="ECO:0007669"/>
    <property type="project" value="TreeGrafter"/>
</dbReference>
<feature type="DNA-binding region" description="H-T-H motif" evidence="4">
    <location>
        <begin position="39"/>
        <end position="58"/>
    </location>
</feature>
<dbReference type="InterPro" id="IPR001647">
    <property type="entry name" value="HTH_TetR"/>
</dbReference>
<protein>
    <recommendedName>
        <fullName evidence="5">HTH tetR-type domain-containing protein</fullName>
    </recommendedName>
</protein>
<dbReference type="EMBL" id="CAJPUY010000016">
    <property type="protein sequence ID" value="CAG2150833.1"/>
    <property type="molecule type" value="Genomic_DNA"/>
</dbReference>
<gene>
    <name evidence="6" type="ORF">LMG31506_04303</name>
</gene>
<organism evidence="6 7">
    <name type="scientific">Cupriavidus yeoncheonensis</name>
    <dbReference type="NCBI Taxonomy" id="1462994"/>
    <lineage>
        <taxon>Bacteria</taxon>
        <taxon>Pseudomonadati</taxon>
        <taxon>Pseudomonadota</taxon>
        <taxon>Betaproteobacteria</taxon>
        <taxon>Burkholderiales</taxon>
        <taxon>Burkholderiaceae</taxon>
        <taxon>Cupriavidus</taxon>
    </lineage>
</organism>
<dbReference type="Proteomes" id="UP000672934">
    <property type="component" value="Unassembled WGS sequence"/>
</dbReference>
<evidence type="ECO:0000256" key="3">
    <source>
        <dbReference type="ARBA" id="ARBA00023163"/>
    </source>
</evidence>
<dbReference type="InterPro" id="IPR009057">
    <property type="entry name" value="Homeodomain-like_sf"/>
</dbReference>
<sequence length="228" mass="24824">MSSKPSAAEPTPYHHGNLRNALIAEGRRALEEIGARELSLRYLARAVGVSEAAPSRHFTGKEGLLAAIAADGFRELTALRKQIAASNDTVMATAYRMMKVYVAFAESHKGLFDLMIGPRLVARDSYAELSEANQESFQLFASSVERVALESGWEKRALPLVTHAAWSMEHGLATLILSDRVPRSDLPVRIDHMIHFSISMFLGAIVAGPENLEQILAQLPALPGQGHA</sequence>
<proteinExistence type="predicted"/>
<dbReference type="InterPro" id="IPR036271">
    <property type="entry name" value="Tet_transcr_reg_TetR-rel_C_sf"/>
</dbReference>
<dbReference type="Gene3D" id="1.10.357.10">
    <property type="entry name" value="Tetracycline Repressor, domain 2"/>
    <property type="match status" value="1"/>
</dbReference>
<dbReference type="SUPFAM" id="SSF46689">
    <property type="entry name" value="Homeodomain-like"/>
    <property type="match status" value="1"/>
</dbReference>
<keyword evidence="1" id="KW-0805">Transcription regulation</keyword>
<keyword evidence="3" id="KW-0804">Transcription</keyword>
<evidence type="ECO:0000313" key="7">
    <source>
        <dbReference type="Proteomes" id="UP000672934"/>
    </source>
</evidence>
<name>A0A916IXT2_9BURK</name>
<dbReference type="Pfam" id="PF00440">
    <property type="entry name" value="TetR_N"/>
    <property type="match status" value="1"/>
</dbReference>
<dbReference type="PANTHER" id="PTHR30055">
    <property type="entry name" value="HTH-TYPE TRANSCRIPTIONAL REGULATOR RUTR"/>
    <property type="match status" value="1"/>
</dbReference>
<dbReference type="Pfam" id="PF13305">
    <property type="entry name" value="TetR_C_33"/>
    <property type="match status" value="1"/>
</dbReference>
<reference evidence="6" key="1">
    <citation type="submission" date="2021-03" db="EMBL/GenBank/DDBJ databases">
        <authorList>
            <person name="Peeters C."/>
        </authorList>
    </citation>
    <scope>NUCLEOTIDE SEQUENCE</scope>
    <source>
        <strain evidence="6">LMG 31506</strain>
    </source>
</reference>
<comment type="caution">
    <text evidence="6">The sequence shown here is derived from an EMBL/GenBank/DDBJ whole genome shotgun (WGS) entry which is preliminary data.</text>
</comment>
<evidence type="ECO:0000256" key="4">
    <source>
        <dbReference type="PROSITE-ProRule" id="PRU00335"/>
    </source>
</evidence>
<evidence type="ECO:0000313" key="6">
    <source>
        <dbReference type="EMBL" id="CAG2150833.1"/>
    </source>
</evidence>
<evidence type="ECO:0000256" key="2">
    <source>
        <dbReference type="ARBA" id="ARBA00023125"/>
    </source>
</evidence>
<dbReference type="GO" id="GO:0003700">
    <property type="term" value="F:DNA-binding transcription factor activity"/>
    <property type="evidence" value="ECO:0007669"/>
    <property type="project" value="TreeGrafter"/>
</dbReference>
<dbReference type="InterPro" id="IPR050109">
    <property type="entry name" value="HTH-type_TetR-like_transc_reg"/>
</dbReference>
<keyword evidence="2 4" id="KW-0238">DNA-binding</keyword>
<feature type="domain" description="HTH tetR-type" evidence="5">
    <location>
        <begin position="16"/>
        <end position="76"/>
    </location>
</feature>